<evidence type="ECO:0000313" key="2">
    <source>
        <dbReference type="EMBL" id="GER89711.1"/>
    </source>
</evidence>
<accession>A0A5J4KTC6</accession>
<evidence type="ECO:0000256" key="1">
    <source>
        <dbReference type="SAM" id="Phobius"/>
    </source>
</evidence>
<evidence type="ECO:0000313" key="3">
    <source>
        <dbReference type="Proteomes" id="UP000326912"/>
    </source>
</evidence>
<keyword evidence="1" id="KW-0812">Transmembrane</keyword>
<reference evidence="2 3" key="1">
    <citation type="submission" date="2019-10" db="EMBL/GenBank/DDBJ databases">
        <title>Dictyobacter vulcani sp. nov., within the class Ktedonobacteria, isolated from soil of volcanic Mt. Zao.</title>
        <authorList>
            <person name="Zheng Y."/>
            <person name="Wang C.M."/>
            <person name="Sakai Y."/>
            <person name="Abe K."/>
            <person name="Yokota A."/>
            <person name="Yabe S."/>
        </authorList>
    </citation>
    <scope>NUCLEOTIDE SEQUENCE [LARGE SCALE GENOMIC DNA]</scope>
    <source>
        <strain evidence="2 3">W12</strain>
    </source>
</reference>
<evidence type="ECO:0008006" key="4">
    <source>
        <dbReference type="Google" id="ProtNLM"/>
    </source>
</evidence>
<name>A0A5J4KTC6_9CHLR</name>
<keyword evidence="1" id="KW-0472">Membrane</keyword>
<feature type="transmembrane region" description="Helical" evidence="1">
    <location>
        <begin position="227"/>
        <end position="251"/>
    </location>
</feature>
<dbReference type="AlphaFoldDB" id="A0A5J4KTC6"/>
<proteinExistence type="predicted"/>
<dbReference type="EMBL" id="BKZW01000002">
    <property type="protein sequence ID" value="GER89711.1"/>
    <property type="molecule type" value="Genomic_DNA"/>
</dbReference>
<keyword evidence="3" id="KW-1185">Reference proteome</keyword>
<dbReference type="Proteomes" id="UP000326912">
    <property type="component" value="Unassembled WGS sequence"/>
</dbReference>
<feature type="transmembrane region" description="Helical" evidence="1">
    <location>
        <begin position="117"/>
        <end position="146"/>
    </location>
</feature>
<gene>
    <name evidence="2" type="ORF">KDW_38730</name>
</gene>
<sequence length="253" mass="28456">MGANVLARHYIYASYQPAQCTIKDKQIISEVVDSDMWYKPSLTYNVTRSNGDQETVTGYKGPTSDGWEDRYSTPEIPQNYILQNYTIGQTYPCWYTPFKSPHAVLVLENYSSGMMSFSFWMTLLIGPPLGMVLCMFFSGIKLFFLLSKRGIDTQGKVIDIEQLIIGTKSHTMTTTEFTTQTDPPVSYQTTGNGRFIRPQVGDVVNVVYDPKNPSGNALVGHHRTPMIFALLFSISGFVLLALIMLLMSVLWPL</sequence>
<comment type="caution">
    <text evidence="2">The sequence shown here is derived from an EMBL/GenBank/DDBJ whole genome shotgun (WGS) entry which is preliminary data.</text>
</comment>
<keyword evidence="1" id="KW-1133">Transmembrane helix</keyword>
<organism evidence="2 3">
    <name type="scientific">Dictyobacter vulcani</name>
    <dbReference type="NCBI Taxonomy" id="2607529"/>
    <lineage>
        <taxon>Bacteria</taxon>
        <taxon>Bacillati</taxon>
        <taxon>Chloroflexota</taxon>
        <taxon>Ktedonobacteria</taxon>
        <taxon>Ktedonobacterales</taxon>
        <taxon>Dictyobacteraceae</taxon>
        <taxon>Dictyobacter</taxon>
    </lineage>
</organism>
<protein>
    <recommendedName>
        <fullName evidence="4">DUF3592 domain-containing protein</fullName>
    </recommendedName>
</protein>